<proteinExistence type="predicted"/>
<reference evidence="2" key="1">
    <citation type="journal article" date="2019" name="Int. J. Syst. Evol. Microbiol.">
        <title>The Global Catalogue of Microorganisms (GCM) 10K type strain sequencing project: providing services to taxonomists for standard genome sequencing and annotation.</title>
        <authorList>
            <consortium name="The Broad Institute Genomics Platform"/>
            <consortium name="The Broad Institute Genome Sequencing Center for Infectious Disease"/>
            <person name="Wu L."/>
            <person name="Ma J."/>
        </authorList>
    </citation>
    <scope>NUCLEOTIDE SEQUENCE [LARGE SCALE GENOMIC DNA]</scope>
    <source>
        <strain evidence="2">CECT 7398</strain>
    </source>
</reference>
<protein>
    <submittedName>
        <fullName evidence="1">MSHA biogenesis protein MshI</fullName>
    </submittedName>
</protein>
<dbReference type="InterPro" id="IPR043129">
    <property type="entry name" value="ATPase_NBD"/>
</dbReference>
<dbReference type="PIRSF" id="PIRSF028153">
    <property type="entry name" value="MSHA_biogenesis_protein_MshI"/>
    <property type="match status" value="1"/>
</dbReference>
<sequence length="479" mass="54072">MNITSLLGKFQRNAREGHRITVIVQPSELYFSAVSDSGLPSKLRVEGEGWQEVLINALKESKLADIVLDIVLSSNFYQTYQIEKPNIPQEELSGALPFLIKELISEKVTEIVADSAHLPLSNKLLVYVASKSVILGLQQSLLTHHIQLDRVMVEDEIWGVSADEASHFLLLQRSYQNSFRLSAFVDHHCAFQRTIRGVSSPLTGVATSALQMDGIALELQRSIDYLSSQLRGTSLHQMKVCCDEEDNQELVDALNERLNVKVEALNETEIESGNVLLNYIHQINDSVVNLYSDALKPKVEYFTLPKVIGSWGALTLCFLIGFGFLHFKEMEFAKLLERQKQQEASLRQELSALVEQLPEHKPSPAKIAAVNRLKLELQANRASLKAVGEFDQTQQEGYSGTMRSLSKLSRQDISLNRIYIDHQKMDLHGLARDAKSIPSWVKQFKSEVNLVGRSFDKLRIGRNDDNIITFELLTRQEQN</sequence>
<keyword evidence="2" id="KW-1185">Reference proteome</keyword>
<comment type="caution">
    <text evidence="1">The sequence shown here is derived from an EMBL/GenBank/DDBJ whole genome shotgun (WGS) entry which is preliminary data.</text>
</comment>
<dbReference type="RefSeq" id="WP_170883119.1">
    <property type="nucleotide sequence ID" value="NZ_JABEYA020000009.1"/>
</dbReference>
<evidence type="ECO:0000313" key="1">
    <source>
        <dbReference type="EMBL" id="MDN3608300.1"/>
    </source>
</evidence>
<dbReference type="SUPFAM" id="SSF53067">
    <property type="entry name" value="Actin-like ATPase domain"/>
    <property type="match status" value="1"/>
</dbReference>
<accession>A0ABT8BPW5</accession>
<gene>
    <name evidence="1" type="ORF">QWZ16_00675</name>
</gene>
<organism evidence="1 2">
    <name type="scientific">Vibrio ostreicida</name>
    <dbReference type="NCBI Taxonomy" id="526588"/>
    <lineage>
        <taxon>Bacteria</taxon>
        <taxon>Pseudomonadati</taxon>
        <taxon>Pseudomonadota</taxon>
        <taxon>Gammaproteobacteria</taxon>
        <taxon>Vibrionales</taxon>
        <taxon>Vibrionaceae</taxon>
        <taxon>Vibrio</taxon>
    </lineage>
</organism>
<dbReference type="EMBL" id="JAUFQC010000001">
    <property type="protein sequence ID" value="MDN3608300.1"/>
    <property type="molecule type" value="Genomic_DNA"/>
</dbReference>
<evidence type="ECO:0000313" key="2">
    <source>
        <dbReference type="Proteomes" id="UP001238540"/>
    </source>
</evidence>
<dbReference type="Proteomes" id="UP001238540">
    <property type="component" value="Unassembled WGS sequence"/>
</dbReference>
<dbReference type="InterPro" id="IPR016871">
    <property type="entry name" value="MSHA_biogenesis_MshI"/>
</dbReference>
<name>A0ABT8BPW5_9VIBR</name>